<dbReference type="SUPFAM" id="SSF117018">
    <property type="entry name" value="ATP-dependent DNA ligase DNA-binding domain"/>
    <property type="match status" value="1"/>
</dbReference>
<feature type="domain" description="ATP-dependent DNA ligase family profile" evidence="18">
    <location>
        <begin position="363"/>
        <end position="497"/>
    </location>
</feature>
<comment type="catalytic activity">
    <reaction evidence="14 15">
        <text>ATP + (deoxyribonucleotide)n-3'-hydroxyl + 5'-phospho-(deoxyribonucleotide)m = (deoxyribonucleotide)n+m + AMP + diphosphate.</text>
        <dbReference type="EC" id="6.5.1.1"/>
    </reaction>
</comment>
<evidence type="ECO:0000256" key="4">
    <source>
        <dbReference type="ARBA" id="ARBA00022598"/>
    </source>
</evidence>
<evidence type="ECO:0000256" key="14">
    <source>
        <dbReference type="ARBA" id="ARBA00034003"/>
    </source>
</evidence>
<dbReference type="PROSITE" id="PS00697">
    <property type="entry name" value="DNA_LIGASE_A1"/>
    <property type="match status" value="1"/>
</dbReference>
<dbReference type="GO" id="GO:0003677">
    <property type="term" value="F:DNA binding"/>
    <property type="evidence" value="ECO:0007669"/>
    <property type="project" value="InterPro"/>
</dbReference>
<evidence type="ECO:0000256" key="12">
    <source>
        <dbReference type="ARBA" id="ARBA00023204"/>
    </source>
</evidence>
<evidence type="ECO:0000256" key="9">
    <source>
        <dbReference type="ARBA" id="ARBA00022840"/>
    </source>
</evidence>
<dbReference type="InterPro" id="IPR012340">
    <property type="entry name" value="NA-bd_OB-fold"/>
</dbReference>
<dbReference type="SUPFAM" id="SSF56091">
    <property type="entry name" value="DNA ligase/mRNA capping enzyme, catalytic domain"/>
    <property type="match status" value="1"/>
</dbReference>
<dbReference type="Pfam" id="PF04675">
    <property type="entry name" value="DNA_ligase_A_N"/>
    <property type="match status" value="1"/>
</dbReference>
<evidence type="ECO:0000313" key="20">
    <source>
        <dbReference type="EMBL" id="CAE2193795.1"/>
    </source>
</evidence>
<dbReference type="InterPro" id="IPR036599">
    <property type="entry name" value="DNA_ligase_N_sf"/>
</dbReference>
<accession>A0A7S4HBK8</accession>
<comment type="subcellular location">
    <subcellularLocation>
        <location evidence="2">Nucleus</location>
    </subcellularLocation>
</comment>
<evidence type="ECO:0000256" key="6">
    <source>
        <dbReference type="ARBA" id="ARBA00022737"/>
    </source>
</evidence>
<dbReference type="GO" id="GO:0071897">
    <property type="term" value="P:DNA biosynthetic process"/>
    <property type="evidence" value="ECO:0007669"/>
    <property type="project" value="InterPro"/>
</dbReference>
<dbReference type="InterPro" id="IPR000977">
    <property type="entry name" value="DNA_ligase_ATP-dep"/>
</dbReference>
<evidence type="ECO:0000256" key="8">
    <source>
        <dbReference type="ARBA" id="ARBA00022763"/>
    </source>
</evidence>
<dbReference type="Gene3D" id="3.40.50.10190">
    <property type="entry name" value="BRCT domain"/>
    <property type="match status" value="1"/>
</dbReference>
<evidence type="ECO:0000256" key="1">
    <source>
        <dbReference type="ARBA" id="ARBA00001946"/>
    </source>
</evidence>
<feature type="domain" description="BRCT" evidence="19">
    <location>
        <begin position="716"/>
        <end position="803"/>
    </location>
</feature>
<dbReference type="GO" id="GO:0032807">
    <property type="term" value="C:DNA ligase IV complex"/>
    <property type="evidence" value="ECO:0007669"/>
    <property type="project" value="TreeGrafter"/>
</dbReference>
<dbReference type="CDD" id="cd07903">
    <property type="entry name" value="Adenylation_DNA_ligase_IV"/>
    <property type="match status" value="1"/>
</dbReference>
<dbReference type="GO" id="GO:0006303">
    <property type="term" value="P:double-strand break repair via nonhomologous end joining"/>
    <property type="evidence" value="ECO:0007669"/>
    <property type="project" value="TreeGrafter"/>
</dbReference>
<organism evidence="20">
    <name type="scientific">Guillardia theta</name>
    <name type="common">Cryptophyte</name>
    <name type="synonym">Cryptomonas phi</name>
    <dbReference type="NCBI Taxonomy" id="55529"/>
    <lineage>
        <taxon>Eukaryota</taxon>
        <taxon>Cryptophyceae</taxon>
        <taxon>Pyrenomonadales</taxon>
        <taxon>Geminigeraceae</taxon>
        <taxon>Guillardia</taxon>
    </lineage>
</organism>
<name>A0A7S4HBK8_GUITH</name>
<keyword evidence="10" id="KW-0460">Magnesium</keyword>
<evidence type="ECO:0000259" key="18">
    <source>
        <dbReference type="PROSITE" id="PS50160"/>
    </source>
</evidence>
<keyword evidence="8 15" id="KW-0227">DNA damage</keyword>
<dbReference type="PANTHER" id="PTHR45997">
    <property type="entry name" value="DNA LIGASE 4"/>
    <property type="match status" value="1"/>
</dbReference>
<dbReference type="GO" id="GO:0006310">
    <property type="term" value="P:DNA recombination"/>
    <property type="evidence" value="ECO:0007669"/>
    <property type="project" value="UniProtKB-KW"/>
</dbReference>
<dbReference type="Gene3D" id="3.30.470.30">
    <property type="entry name" value="DNA ligase/mRNA capping enzyme"/>
    <property type="match status" value="1"/>
</dbReference>
<keyword evidence="4 15" id="KW-0436">Ligase</keyword>
<dbReference type="EMBL" id="HBKN01003684">
    <property type="protein sequence ID" value="CAE2193795.1"/>
    <property type="molecule type" value="Transcribed_RNA"/>
</dbReference>
<dbReference type="InterPro" id="IPR001357">
    <property type="entry name" value="BRCT_dom"/>
</dbReference>
<dbReference type="GO" id="GO:0006297">
    <property type="term" value="P:nucleotide-excision repair, DNA gap filling"/>
    <property type="evidence" value="ECO:0007669"/>
    <property type="project" value="TreeGrafter"/>
</dbReference>
<dbReference type="SUPFAM" id="SSF52113">
    <property type="entry name" value="BRCT domain"/>
    <property type="match status" value="1"/>
</dbReference>
<dbReference type="GO" id="GO:0003910">
    <property type="term" value="F:DNA ligase (ATP) activity"/>
    <property type="evidence" value="ECO:0007669"/>
    <property type="project" value="UniProtKB-EC"/>
</dbReference>
<proteinExistence type="inferred from homology"/>
<dbReference type="InterPro" id="IPR012308">
    <property type="entry name" value="DNA_ligase_ATP-dep_N"/>
</dbReference>
<dbReference type="GO" id="GO:0046872">
    <property type="term" value="F:metal ion binding"/>
    <property type="evidence" value="ECO:0007669"/>
    <property type="project" value="UniProtKB-KW"/>
</dbReference>
<dbReference type="InterPro" id="IPR036420">
    <property type="entry name" value="BRCT_dom_sf"/>
</dbReference>
<keyword evidence="6" id="KW-0677">Repeat</keyword>
<keyword evidence="11 15" id="KW-0233">DNA recombination</keyword>
<dbReference type="PANTHER" id="PTHR45997:SF1">
    <property type="entry name" value="DNA LIGASE 4"/>
    <property type="match status" value="1"/>
</dbReference>
<keyword evidence="5" id="KW-0479">Metal-binding</keyword>
<dbReference type="InterPro" id="IPR029710">
    <property type="entry name" value="LIG4"/>
</dbReference>
<evidence type="ECO:0000256" key="11">
    <source>
        <dbReference type="ARBA" id="ARBA00023172"/>
    </source>
</evidence>
<evidence type="ECO:0000256" key="3">
    <source>
        <dbReference type="ARBA" id="ARBA00007572"/>
    </source>
</evidence>
<dbReference type="InterPro" id="IPR044125">
    <property type="entry name" value="Adenylation_DNA_ligase_IV"/>
</dbReference>
<evidence type="ECO:0000256" key="5">
    <source>
        <dbReference type="ARBA" id="ARBA00022723"/>
    </source>
</evidence>
<evidence type="ECO:0000259" key="19">
    <source>
        <dbReference type="PROSITE" id="PS50172"/>
    </source>
</evidence>
<sequence length="975" mass="112723">MADRGSLRWKKLCDFFERNSRQTKRNRKEESIAGLLKEHRSRAPKGADMGSHMYQLIRILLPQFDREEMGANVSYNMKELSLAQRFIEALSLNKKCEDAQRLLGWKQPIAGEGMGNFSLVLENVLRPRTESNEEGKMTLGDVNAFLDQLSENASNSKRQAILLAELLIRASAYEIRWIARVILRELKAGLSEKLVLNAFHPDAMEFFKINTNLREVVNKCKDPKVRLNKINIDYFQPFNPMLAEKVTDLQAVPEYFKNRVFWIENKFDGERIQIHKCFDRLSCYTRRGNDYTELYQPLLDILRREKLIAAERCILDGEVVGWNFDQQKWEKFGTNKSIAMRMGNDGDDWEKPRQMSSSDFANSGATKSTLCFVVFDIVCEGDTVMTDWPLKERRERLVEIIREKEKIVEIVKHVEASDSGEVYKKLEEALETEEEGIVLKNPESKYVPKSREKGEWMKLKPDYLGGSEEFDLLIVGGTYGKGQRGGQVWQFICAVADEPREKGKPPSCFRTMCRVGTGKTREEFMQLFNLLKENMRPYKRLTQGKTAVDRDVKFERKQDFTSVQWQQKDGADPVEVLFSGNAKEEVDVVFDPRKSRVLTLVADYRLIESNVFMAARGVEGKDDKTGWTLRFPRIREGGYRCGEMGGDEKPWFDCMTSRQFEEAIARSQQPYHIHEMQAFNKAKGGKKRKLSQSTGRRTRGARVIEDAAFSGNSYEAKYDVFKGMEISVLPGDPEQKRETEQLARELGATMVANIDSLTTHIIGMRMDQRFKNLKEADCDVIGRHWVSECSEKKRLVELAPRHMMHASAARRKEFHNLYDKFGDSFTERCTEKELDLLLDDPQDPKTWEDLFDVHSDGEIDDEEMKELEDSLATPYKSLNWSSLRGDRVLSLRSDDASNFARDWLEACKILWKSRGCVIEEKSVKDMQKDGRWMPSLRDYDVLLVDNEQLIKELQRQGVRARFLSPACDINLEGRE</sequence>
<dbReference type="EC" id="6.5.1.1" evidence="15"/>
<dbReference type="Gene3D" id="1.10.3260.10">
    <property type="entry name" value="DNA ligase, ATP-dependent, N-terminal domain"/>
    <property type="match status" value="1"/>
</dbReference>
<dbReference type="AlphaFoldDB" id="A0A7S4HBK8"/>
<dbReference type="Gene3D" id="2.40.50.140">
    <property type="entry name" value="Nucleic acid-binding proteins"/>
    <property type="match status" value="1"/>
</dbReference>
<evidence type="ECO:0000256" key="7">
    <source>
        <dbReference type="ARBA" id="ARBA00022741"/>
    </source>
</evidence>
<dbReference type="Pfam" id="PF00533">
    <property type="entry name" value="BRCT"/>
    <property type="match status" value="1"/>
</dbReference>
<dbReference type="NCBIfam" id="TIGR00574">
    <property type="entry name" value="dnl1"/>
    <property type="match status" value="1"/>
</dbReference>
<protein>
    <recommendedName>
        <fullName evidence="15">DNA ligase</fullName>
        <ecNumber evidence="15">6.5.1.1</ecNumber>
    </recommendedName>
</protein>
<dbReference type="GO" id="GO:0005524">
    <property type="term" value="F:ATP binding"/>
    <property type="evidence" value="ECO:0007669"/>
    <property type="project" value="UniProtKB-KW"/>
</dbReference>
<gene>
    <name evidence="20" type="ORF">GTHE00462_LOCUS3106</name>
</gene>
<dbReference type="PROSITE" id="PS50160">
    <property type="entry name" value="DNA_LIGASE_A3"/>
    <property type="match status" value="1"/>
</dbReference>
<comment type="cofactor">
    <cofactor evidence="1">
        <name>Mg(2+)</name>
        <dbReference type="ChEBI" id="CHEBI:18420"/>
    </cofactor>
</comment>
<dbReference type="SUPFAM" id="SSF50249">
    <property type="entry name" value="Nucleic acid-binding proteins"/>
    <property type="match status" value="1"/>
</dbReference>
<evidence type="ECO:0000256" key="16">
    <source>
        <dbReference type="RuleBase" id="RU004196"/>
    </source>
</evidence>
<dbReference type="InterPro" id="IPR016059">
    <property type="entry name" value="DNA_ligase_ATP-dep_CS"/>
</dbReference>
<evidence type="ECO:0000256" key="13">
    <source>
        <dbReference type="ARBA" id="ARBA00023242"/>
    </source>
</evidence>
<dbReference type="PROSITE" id="PS50172">
    <property type="entry name" value="BRCT"/>
    <property type="match status" value="1"/>
</dbReference>
<dbReference type="Pfam" id="PF01068">
    <property type="entry name" value="DNA_ligase_A_M"/>
    <property type="match status" value="1"/>
</dbReference>
<evidence type="ECO:0000256" key="2">
    <source>
        <dbReference type="ARBA" id="ARBA00004123"/>
    </source>
</evidence>
<keyword evidence="9 15" id="KW-0067">ATP-binding</keyword>
<evidence type="ECO:0000256" key="17">
    <source>
        <dbReference type="SAM" id="MobiDB-lite"/>
    </source>
</evidence>
<keyword evidence="13" id="KW-0539">Nucleus</keyword>
<comment type="similarity">
    <text evidence="3 16">Belongs to the ATP-dependent DNA ligase family.</text>
</comment>
<evidence type="ECO:0000256" key="15">
    <source>
        <dbReference type="RuleBase" id="RU000617"/>
    </source>
</evidence>
<keyword evidence="7 15" id="KW-0547">Nucleotide-binding</keyword>
<reference evidence="20" key="1">
    <citation type="submission" date="2021-01" db="EMBL/GenBank/DDBJ databases">
        <authorList>
            <person name="Corre E."/>
            <person name="Pelletier E."/>
            <person name="Niang G."/>
            <person name="Scheremetjew M."/>
            <person name="Finn R."/>
            <person name="Kale V."/>
            <person name="Holt S."/>
            <person name="Cochrane G."/>
            <person name="Meng A."/>
            <person name="Brown T."/>
            <person name="Cohen L."/>
        </authorList>
    </citation>
    <scope>NUCLEOTIDE SEQUENCE</scope>
    <source>
        <strain evidence="20">CCMP 2712</strain>
    </source>
</reference>
<keyword evidence="12 15" id="KW-0234">DNA repair</keyword>
<dbReference type="SMART" id="SM00292">
    <property type="entry name" value="BRCT"/>
    <property type="match status" value="1"/>
</dbReference>
<evidence type="ECO:0000256" key="10">
    <source>
        <dbReference type="ARBA" id="ARBA00022842"/>
    </source>
</evidence>
<dbReference type="InterPro" id="IPR012310">
    <property type="entry name" value="DNA_ligase_ATP-dep_cent"/>
</dbReference>
<feature type="region of interest" description="Disordered" evidence="17">
    <location>
        <begin position="25"/>
        <end position="47"/>
    </location>
</feature>